<feature type="region of interest" description="Disordered" evidence="1">
    <location>
        <begin position="84"/>
        <end position="119"/>
    </location>
</feature>
<name>A0A448WSB3_9PLAT</name>
<feature type="compositionally biased region" description="Polar residues" evidence="1">
    <location>
        <begin position="102"/>
        <end position="119"/>
    </location>
</feature>
<gene>
    <name evidence="2" type="ORF">PXEA_LOCUS12441</name>
</gene>
<dbReference type="Proteomes" id="UP000784294">
    <property type="component" value="Unassembled WGS sequence"/>
</dbReference>
<protein>
    <submittedName>
        <fullName evidence="2">Uncharacterized protein</fullName>
    </submittedName>
</protein>
<evidence type="ECO:0000256" key="1">
    <source>
        <dbReference type="SAM" id="MobiDB-lite"/>
    </source>
</evidence>
<dbReference type="AlphaFoldDB" id="A0A448WSB3"/>
<reference evidence="2" key="1">
    <citation type="submission" date="2018-11" db="EMBL/GenBank/DDBJ databases">
        <authorList>
            <consortium name="Pathogen Informatics"/>
        </authorList>
    </citation>
    <scope>NUCLEOTIDE SEQUENCE</scope>
</reference>
<comment type="caution">
    <text evidence="2">The sequence shown here is derived from an EMBL/GenBank/DDBJ whole genome shotgun (WGS) entry which is preliminary data.</text>
</comment>
<evidence type="ECO:0000313" key="2">
    <source>
        <dbReference type="EMBL" id="VEL19001.1"/>
    </source>
</evidence>
<keyword evidence="3" id="KW-1185">Reference proteome</keyword>
<accession>A0A448WSB3</accession>
<dbReference type="EMBL" id="CAAALY010039601">
    <property type="protein sequence ID" value="VEL19001.1"/>
    <property type="molecule type" value="Genomic_DNA"/>
</dbReference>
<evidence type="ECO:0000313" key="3">
    <source>
        <dbReference type="Proteomes" id="UP000784294"/>
    </source>
</evidence>
<sequence length="119" mass="13598">MTLVSRSDWTSLTDLQSQPTFDPWLEHSVSRRLLNARPLRLDAGGHNFATYLTDRIVTDSNSGLIDRAMDRHVDWRASVMRRRAVHCPTSNGKSQRHRLRRPSSQSALRSPSQDSVPFT</sequence>
<organism evidence="2 3">
    <name type="scientific">Protopolystoma xenopodis</name>
    <dbReference type="NCBI Taxonomy" id="117903"/>
    <lineage>
        <taxon>Eukaryota</taxon>
        <taxon>Metazoa</taxon>
        <taxon>Spiralia</taxon>
        <taxon>Lophotrochozoa</taxon>
        <taxon>Platyhelminthes</taxon>
        <taxon>Monogenea</taxon>
        <taxon>Polyopisthocotylea</taxon>
        <taxon>Polystomatidea</taxon>
        <taxon>Polystomatidae</taxon>
        <taxon>Protopolystoma</taxon>
    </lineage>
</organism>
<proteinExistence type="predicted"/>